<name>A0A498DBU8_9BACI</name>
<accession>A0A498DBU8</accession>
<keyword evidence="2" id="KW-0808">Transferase</keyword>
<dbReference type="Proteomes" id="UP000270219">
    <property type="component" value="Unassembled WGS sequence"/>
</dbReference>
<dbReference type="SUPFAM" id="SSF53335">
    <property type="entry name" value="S-adenosyl-L-methionine-dependent methyltransferases"/>
    <property type="match status" value="1"/>
</dbReference>
<dbReference type="Pfam" id="PF08241">
    <property type="entry name" value="Methyltransf_11"/>
    <property type="match status" value="1"/>
</dbReference>
<evidence type="ECO:0000313" key="3">
    <source>
        <dbReference type="Proteomes" id="UP000270219"/>
    </source>
</evidence>
<gene>
    <name evidence="2" type="ORF">D8M04_04390</name>
</gene>
<sequence length="132" mass="15814">MIQKWLGNQLKQPKGFLSKWIGIYMQRGNDTINRWTTDLLEIEENEVIVFSVHNLYFWTDINQGFAEVHRVLKPGGKLFLSITDKSQMEKMRRTKNFILLNTEEIEEMIVNHRFQTVKLHQKEPYWCIEATK</sequence>
<dbReference type="InterPro" id="IPR013216">
    <property type="entry name" value="Methyltransf_11"/>
</dbReference>
<dbReference type="OrthoDB" id="43862at2"/>
<dbReference type="AlphaFoldDB" id="A0A498DBU8"/>
<dbReference type="InterPro" id="IPR029063">
    <property type="entry name" value="SAM-dependent_MTases_sf"/>
</dbReference>
<keyword evidence="2" id="KW-0489">Methyltransferase</keyword>
<dbReference type="GO" id="GO:0032259">
    <property type="term" value="P:methylation"/>
    <property type="evidence" value="ECO:0007669"/>
    <property type="project" value="UniProtKB-KW"/>
</dbReference>
<feature type="domain" description="Methyltransferase type 11" evidence="1">
    <location>
        <begin position="48"/>
        <end position="80"/>
    </location>
</feature>
<evidence type="ECO:0000313" key="2">
    <source>
        <dbReference type="EMBL" id="RLL48501.1"/>
    </source>
</evidence>
<dbReference type="GO" id="GO:0008757">
    <property type="term" value="F:S-adenosylmethionine-dependent methyltransferase activity"/>
    <property type="evidence" value="ECO:0007669"/>
    <property type="project" value="InterPro"/>
</dbReference>
<protein>
    <submittedName>
        <fullName evidence="2">Methyltransferase domain-containing protein</fullName>
    </submittedName>
</protein>
<dbReference type="RefSeq" id="WP_121521655.1">
    <property type="nucleotide sequence ID" value="NZ_RCHR01000001.1"/>
</dbReference>
<evidence type="ECO:0000259" key="1">
    <source>
        <dbReference type="Pfam" id="PF08241"/>
    </source>
</evidence>
<organism evidence="2 3">
    <name type="scientific">Oceanobacillus piezotolerans</name>
    <dbReference type="NCBI Taxonomy" id="2448030"/>
    <lineage>
        <taxon>Bacteria</taxon>
        <taxon>Bacillati</taxon>
        <taxon>Bacillota</taxon>
        <taxon>Bacilli</taxon>
        <taxon>Bacillales</taxon>
        <taxon>Bacillaceae</taxon>
        <taxon>Oceanobacillus</taxon>
    </lineage>
</organism>
<keyword evidence="3" id="KW-1185">Reference proteome</keyword>
<dbReference type="Gene3D" id="3.40.50.150">
    <property type="entry name" value="Vaccinia Virus protein VP39"/>
    <property type="match status" value="1"/>
</dbReference>
<proteinExistence type="predicted"/>
<comment type="caution">
    <text evidence="2">The sequence shown here is derived from an EMBL/GenBank/DDBJ whole genome shotgun (WGS) entry which is preliminary data.</text>
</comment>
<dbReference type="EMBL" id="RCHR01000001">
    <property type="protein sequence ID" value="RLL48501.1"/>
    <property type="molecule type" value="Genomic_DNA"/>
</dbReference>
<reference evidence="2 3" key="1">
    <citation type="submission" date="2018-10" db="EMBL/GenBank/DDBJ databases">
        <title>Oceanobacillus sp. YLB-02 draft genome.</title>
        <authorList>
            <person name="Yu L."/>
        </authorList>
    </citation>
    <scope>NUCLEOTIDE SEQUENCE [LARGE SCALE GENOMIC DNA]</scope>
    <source>
        <strain evidence="2 3">YLB-02</strain>
    </source>
</reference>